<feature type="compositionally biased region" description="Polar residues" evidence="1">
    <location>
        <begin position="190"/>
        <end position="199"/>
    </location>
</feature>
<dbReference type="EMBL" id="CAXAMM010013658">
    <property type="protein sequence ID" value="CAK9031882.1"/>
    <property type="molecule type" value="Genomic_DNA"/>
</dbReference>
<feature type="region of interest" description="Disordered" evidence="1">
    <location>
        <begin position="33"/>
        <end position="59"/>
    </location>
</feature>
<evidence type="ECO:0000256" key="1">
    <source>
        <dbReference type="SAM" id="MobiDB-lite"/>
    </source>
</evidence>
<evidence type="ECO:0000313" key="3">
    <source>
        <dbReference type="Proteomes" id="UP001642464"/>
    </source>
</evidence>
<sequence>MAPAGVETAPFHQRAPPATAQWRCLQRRPGAARDARDLLSGGGRGEIRHQSTAAPAARRPCQLTREPQVPLGRALAVMIPNWGSLRVAIESPNFWNELTYKFLADLVSGRMDSALRIYMPTPSSPGRSVGAVGYSGYGAAASIYSMGSAPAAMPATMSGGTISGGGMAMPSLANPSLSPGQSPLPVPSVQPGNQPQLQVPNREVLYGPPPALTSGLPDPASVERQKENYLTSLEEQEQRSNASLELQRKQQLELIHSQAEQQKKRLFMQIDQQVKTQEAMENLLLEEALTSEGCPIRRDEPTLCDQQSCLYTVTFGSRTAHVSTSARGRLSSDLGRVEEQGDLQDLLQARRSLHRHGKRLSQLLEPVEGDRVQHVHASEVPWPPSAKEPSRTEAKESLVECEGAGESRLGGKLEIMAATDFPEVTCSFSAGGGERSELLGRIYPSKTNKLYCIDCPEFSSSASSISLQVEAPSSASLELNLGVGLRLRGHDLLTSLKVEAAEEVTENMEDMEAFQRSLSLQAAHHGTLHALPTGLCYRAETSIEFLAYGLSGHEEINVYANGLTITCASDLRLGHGAQSRRLFRFVLSPVTCELRSVILRLRLDDCVKTMVQGMVIDKMYGFRICGHEALPGVQYVDANSYILNPYDWSSDSPKQHALVGGHWTWDGFYYLLAYKRSKRRLSAQRAQRRPLLLGGSSDLKERQRENTLDSDTLPL</sequence>
<evidence type="ECO:0000313" key="2">
    <source>
        <dbReference type="EMBL" id="CAK9031882.1"/>
    </source>
</evidence>
<gene>
    <name evidence="2" type="ORF">SCF082_LOCUS19816</name>
</gene>
<comment type="caution">
    <text evidence="2">The sequence shown here is derived from an EMBL/GenBank/DDBJ whole genome shotgun (WGS) entry which is preliminary data.</text>
</comment>
<feature type="region of interest" description="Disordered" evidence="1">
    <location>
        <begin position="166"/>
        <end position="222"/>
    </location>
</feature>
<protein>
    <submittedName>
        <fullName evidence="2">Uncharacterized protein</fullName>
    </submittedName>
</protein>
<accession>A0ABP0L0U4</accession>
<reference evidence="2 3" key="1">
    <citation type="submission" date="2024-02" db="EMBL/GenBank/DDBJ databases">
        <authorList>
            <person name="Chen Y."/>
            <person name="Shah S."/>
            <person name="Dougan E. K."/>
            <person name="Thang M."/>
            <person name="Chan C."/>
        </authorList>
    </citation>
    <scope>NUCLEOTIDE SEQUENCE [LARGE SCALE GENOMIC DNA]</scope>
</reference>
<name>A0ABP0L0U4_9DINO</name>
<keyword evidence="3" id="KW-1185">Reference proteome</keyword>
<dbReference type="Proteomes" id="UP001642464">
    <property type="component" value="Unassembled WGS sequence"/>
</dbReference>
<organism evidence="2 3">
    <name type="scientific">Durusdinium trenchii</name>
    <dbReference type="NCBI Taxonomy" id="1381693"/>
    <lineage>
        <taxon>Eukaryota</taxon>
        <taxon>Sar</taxon>
        <taxon>Alveolata</taxon>
        <taxon>Dinophyceae</taxon>
        <taxon>Suessiales</taxon>
        <taxon>Symbiodiniaceae</taxon>
        <taxon>Durusdinium</taxon>
    </lineage>
</organism>
<proteinExistence type="predicted"/>